<dbReference type="HOGENOM" id="CLU_014247_0_0_1"/>
<keyword evidence="1" id="KW-0812">Transmembrane</keyword>
<proteinExistence type="predicted"/>
<gene>
    <name evidence="2" type="ORF">HMPREF1541_01465</name>
</gene>
<dbReference type="eggNOG" id="ENOG502SHTF">
    <property type="taxonomic scope" value="Eukaryota"/>
</dbReference>
<dbReference type="AlphaFoldDB" id="W2S0R4"/>
<dbReference type="Proteomes" id="UP000030752">
    <property type="component" value="Unassembled WGS sequence"/>
</dbReference>
<reference evidence="2 3" key="1">
    <citation type="submission" date="2013-03" db="EMBL/GenBank/DDBJ databases">
        <title>The Genome Sequence of Phialophora europaea CBS 101466.</title>
        <authorList>
            <consortium name="The Broad Institute Genomics Platform"/>
            <person name="Cuomo C."/>
            <person name="de Hoog S."/>
            <person name="Gorbushina A."/>
            <person name="Walker B."/>
            <person name="Young S.K."/>
            <person name="Zeng Q."/>
            <person name="Gargeya S."/>
            <person name="Fitzgerald M."/>
            <person name="Haas B."/>
            <person name="Abouelleil A."/>
            <person name="Allen A.W."/>
            <person name="Alvarado L."/>
            <person name="Arachchi H.M."/>
            <person name="Berlin A.M."/>
            <person name="Chapman S.B."/>
            <person name="Gainer-Dewar J."/>
            <person name="Goldberg J."/>
            <person name="Griggs A."/>
            <person name="Gujja S."/>
            <person name="Hansen M."/>
            <person name="Howarth C."/>
            <person name="Imamovic A."/>
            <person name="Ireland A."/>
            <person name="Larimer J."/>
            <person name="McCowan C."/>
            <person name="Murphy C."/>
            <person name="Pearson M."/>
            <person name="Poon T.W."/>
            <person name="Priest M."/>
            <person name="Roberts A."/>
            <person name="Saif S."/>
            <person name="Shea T."/>
            <person name="Sisk P."/>
            <person name="Sykes S."/>
            <person name="Wortman J."/>
            <person name="Nusbaum C."/>
            <person name="Birren B."/>
        </authorList>
    </citation>
    <scope>NUCLEOTIDE SEQUENCE [LARGE SCALE GENOMIC DNA]</scope>
    <source>
        <strain evidence="2 3">CBS 101466</strain>
    </source>
</reference>
<feature type="transmembrane region" description="Helical" evidence="1">
    <location>
        <begin position="104"/>
        <end position="124"/>
    </location>
</feature>
<dbReference type="OrthoDB" id="3540210at2759"/>
<keyword evidence="3" id="KW-1185">Reference proteome</keyword>
<protein>
    <submittedName>
        <fullName evidence="2">Uncharacterized protein</fullName>
    </submittedName>
</protein>
<dbReference type="InParanoid" id="W2S0R4"/>
<organism evidence="2 3">
    <name type="scientific">Cyphellophora europaea (strain CBS 101466)</name>
    <name type="common">Phialophora europaea</name>
    <dbReference type="NCBI Taxonomy" id="1220924"/>
    <lineage>
        <taxon>Eukaryota</taxon>
        <taxon>Fungi</taxon>
        <taxon>Dikarya</taxon>
        <taxon>Ascomycota</taxon>
        <taxon>Pezizomycotina</taxon>
        <taxon>Eurotiomycetes</taxon>
        <taxon>Chaetothyriomycetidae</taxon>
        <taxon>Chaetothyriales</taxon>
        <taxon>Cyphellophoraceae</taxon>
        <taxon>Cyphellophora</taxon>
    </lineage>
</organism>
<feature type="transmembrane region" description="Helical" evidence="1">
    <location>
        <begin position="31"/>
        <end position="51"/>
    </location>
</feature>
<keyword evidence="1" id="KW-1133">Transmembrane helix</keyword>
<keyword evidence="1" id="KW-0472">Membrane</keyword>
<dbReference type="VEuPathDB" id="FungiDB:HMPREF1541_01465"/>
<evidence type="ECO:0000256" key="1">
    <source>
        <dbReference type="SAM" id="Phobius"/>
    </source>
</evidence>
<evidence type="ECO:0000313" key="3">
    <source>
        <dbReference type="Proteomes" id="UP000030752"/>
    </source>
</evidence>
<dbReference type="RefSeq" id="XP_008714047.1">
    <property type="nucleotide sequence ID" value="XM_008715825.1"/>
</dbReference>
<dbReference type="GeneID" id="19968804"/>
<dbReference type="EMBL" id="KB822718">
    <property type="protein sequence ID" value="ETN42311.1"/>
    <property type="molecule type" value="Genomic_DNA"/>
</dbReference>
<accession>W2S0R4</accession>
<evidence type="ECO:0000313" key="2">
    <source>
        <dbReference type="EMBL" id="ETN42311.1"/>
    </source>
</evidence>
<name>W2S0R4_CYPE1</name>
<feature type="transmembrane region" description="Helical" evidence="1">
    <location>
        <begin position="474"/>
        <end position="503"/>
    </location>
</feature>
<sequence>MDPVYQGVWIDWSKGPISGATLTLSERGGGLLISFVAAFVAVVGAQLWRIITFLAHQIRSTDEPRDGLHHQQQNILRNSSTPGGAAWSFLLETRYWSGRARYSLLRTLPWTVFGVTYLVLFGVLSTFSSQISNAVGSARLISGGDNCGFWIPGEDAASDVALSAYHQRMANESIIASTYARACYGPNPDPLSCGTYPVPALRYETKRNTTCPFASGMCLGGDTAAFKLTTERLDSHKQLGINTPGVGYTVLSVASLAPHGDGSLGWIPINDLAVENADIDLVFIAPNAIRFQAPVDDPVFGAHYEIQLSGGGTYYEADEYNVAIACANTYRVCDSNPTGRCTDKVGVTQISTAVARQLNLNSRQLATVQRTQMALTVSNMHSQVSTRLSGALRAPESADGLLQSPLPSNQWELEVSGWFEASLARLQYLTQEYATGPAFVPEGSQVWSPGDNDPDALAMCHSQMINDALGTTSFSILGLSIVFSIGGMIILVSLVIDTAVGWVQTLLRKGLAKKQAWIHDDKLQMQRVVFERTGLGLWQSINGFPVTRNNERFRAFDPDRSPSVPPLMASSATAPGYTMAQPGNNRDSVPNIFGNKDSDVFVREMSNR</sequence>